<comment type="subcellular location">
    <subcellularLocation>
        <location evidence="1">Endoplasmic reticulum membrane</location>
        <topology evidence="1">Single-pass membrane protein</topology>
    </subcellularLocation>
</comment>
<dbReference type="GO" id="GO:0005789">
    <property type="term" value="C:endoplasmic reticulum membrane"/>
    <property type="evidence" value="ECO:0007669"/>
    <property type="project" value="UniProtKB-SubCell"/>
</dbReference>
<feature type="compositionally biased region" description="Basic and acidic residues" evidence="9">
    <location>
        <begin position="562"/>
        <end position="574"/>
    </location>
</feature>
<feature type="region of interest" description="Disordered" evidence="9">
    <location>
        <begin position="1016"/>
        <end position="1049"/>
    </location>
</feature>
<keyword evidence="6" id="KW-0325">Glycoprotein</keyword>
<evidence type="ECO:0000256" key="2">
    <source>
        <dbReference type="ARBA" id="ARBA00022443"/>
    </source>
</evidence>
<feature type="coiled-coil region" evidence="8">
    <location>
        <begin position="1913"/>
        <end position="1993"/>
    </location>
</feature>
<feature type="region of interest" description="Disordered" evidence="9">
    <location>
        <begin position="215"/>
        <end position="307"/>
    </location>
</feature>
<keyword evidence="2 7" id="KW-0728">SH3 domain</keyword>
<dbReference type="SMART" id="SM00326">
    <property type="entry name" value="SH3"/>
    <property type="match status" value="1"/>
</dbReference>
<feature type="compositionally biased region" description="Polar residues" evidence="9">
    <location>
        <begin position="1114"/>
        <end position="1135"/>
    </location>
</feature>
<feature type="region of interest" description="Disordered" evidence="9">
    <location>
        <begin position="2000"/>
        <end position="2096"/>
    </location>
</feature>
<evidence type="ECO:0000256" key="3">
    <source>
        <dbReference type="ARBA" id="ARBA00022729"/>
    </source>
</evidence>
<evidence type="ECO:0000256" key="4">
    <source>
        <dbReference type="ARBA" id="ARBA00022824"/>
    </source>
</evidence>
<keyword evidence="12" id="KW-1185">Reference proteome</keyword>
<feature type="compositionally biased region" description="Polar residues" evidence="9">
    <location>
        <begin position="268"/>
        <end position="278"/>
    </location>
</feature>
<feature type="compositionally biased region" description="Basic and acidic residues" evidence="9">
    <location>
        <begin position="488"/>
        <end position="497"/>
    </location>
</feature>
<feature type="region of interest" description="Disordered" evidence="9">
    <location>
        <begin position="122"/>
        <end position="154"/>
    </location>
</feature>
<keyword evidence="5 8" id="KW-0175">Coiled coil</keyword>
<feature type="compositionally biased region" description="Polar residues" evidence="9">
    <location>
        <begin position="623"/>
        <end position="636"/>
    </location>
</feature>
<feature type="compositionally biased region" description="Polar residues" evidence="9">
    <location>
        <begin position="128"/>
        <end position="150"/>
    </location>
</feature>
<evidence type="ECO:0000256" key="5">
    <source>
        <dbReference type="ARBA" id="ARBA00023054"/>
    </source>
</evidence>
<feature type="region of interest" description="Disordered" evidence="9">
    <location>
        <begin position="162"/>
        <end position="181"/>
    </location>
</feature>
<evidence type="ECO:0000256" key="8">
    <source>
        <dbReference type="SAM" id="Coils"/>
    </source>
</evidence>
<feature type="region of interest" description="Disordered" evidence="9">
    <location>
        <begin position="1161"/>
        <end position="1184"/>
    </location>
</feature>
<feature type="compositionally biased region" description="Basic and acidic residues" evidence="9">
    <location>
        <begin position="388"/>
        <end position="416"/>
    </location>
</feature>
<dbReference type="PANTHER" id="PTHR23158:SF38">
    <property type="entry name" value="MELANOMA INHIBITORY ACTIVITY PROTEIN 2"/>
    <property type="match status" value="1"/>
</dbReference>
<evidence type="ECO:0000313" key="12">
    <source>
        <dbReference type="Proteomes" id="UP000324632"/>
    </source>
</evidence>
<dbReference type="EMBL" id="SOYY01000015">
    <property type="protein sequence ID" value="KAA0710933.1"/>
    <property type="molecule type" value="Genomic_DNA"/>
</dbReference>
<feature type="region of interest" description="Disordered" evidence="9">
    <location>
        <begin position="604"/>
        <end position="671"/>
    </location>
</feature>
<feature type="compositionally biased region" description="Basic and acidic residues" evidence="9">
    <location>
        <begin position="1016"/>
        <end position="1042"/>
    </location>
</feature>
<evidence type="ECO:0000256" key="9">
    <source>
        <dbReference type="SAM" id="MobiDB-lite"/>
    </source>
</evidence>
<evidence type="ECO:0000256" key="6">
    <source>
        <dbReference type="ARBA" id="ARBA00023180"/>
    </source>
</evidence>
<dbReference type="InterPro" id="IPR036028">
    <property type="entry name" value="SH3-like_dom_sf"/>
</dbReference>
<feature type="compositionally biased region" description="Basic and acidic residues" evidence="9">
    <location>
        <begin position="958"/>
        <end position="970"/>
    </location>
</feature>
<dbReference type="SUPFAM" id="SSF50044">
    <property type="entry name" value="SH3-domain"/>
    <property type="match status" value="1"/>
</dbReference>
<dbReference type="PROSITE" id="PS50002">
    <property type="entry name" value="SH3"/>
    <property type="match status" value="1"/>
</dbReference>
<feature type="domain" description="SH3" evidence="10">
    <location>
        <begin position="1"/>
        <end position="61"/>
    </location>
</feature>
<dbReference type="Gene3D" id="2.30.30.40">
    <property type="entry name" value="SH3 Domains"/>
    <property type="match status" value="1"/>
</dbReference>
<comment type="caution">
    <text evidence="11">The sequence shown here is derived from an EMBL/GenBank/DDBJ whole genome shotgun (WGS) entry which is preliminary data.</text>
</comment>
<protein>
    <submittedName>
        <fullName evidence="11">Endoplasmic reticulum export factor CTAGE5</fullName>
    </submittedName>
</protein>
<dbReference type="GO" id="GO:0070971">
    <property type="term" value="C:endoplasmic reticulum exit site"/>
    <property type="evidence" value="ECO:0007669"/>
    <property type="project" value="TreeGrafter"/>
</dbReference>
<feature type="compositionally biased region" description="Low complexity" evidence="9">
    <location>
        <begin position="236"/>
        <end position="246"/>
    </location>
</feature>
<sequence length="2186" mass="245122">MSRVQAQRDFSAQDCRFLNFRKGDIITVYYKLSGKRSDLWAGSIDKLFGLFPKDAVKVDQLFVDEKKEILVPTQEFDFFCTDENGSVIDGNPKFDDLEDVTQEPHKAIIKNSAPDELIHTEERDPGQISVQDVSDQNNPKTTEQGGSSWIGSAVNGLFGRNEQSKVDESEDDSSDQEPFRSRKIAMDIEENHIDEKTKPGTFSWIRGGLTNAFGVKDSKVDTKDNTEKQNDEKEPSSQPSSSWMSMGMDVLGFGKDDASKPEAKIIHDSQSNPHQSVDSVEKIQKDETSPDHSVENEDRSLVDGKTEEKAQIGWYGTIYNGITDIYSKEKFESDEDKDSVSEEEIDKSTPNTEDNRNKDSSPQSIFSVSGLSSVLDNIKIPFQSDAVVKSDVERDNEQTTKDEDRGKKELDEKTDISDLNVDVISQIQSDESITLEDTDASDAIGEIVDHSQDSSTQNDDTQDRTVSETSETKPTDNLIKDGIQTENNADRLDREMEQNQQGQLQSEEDKSTKQVDSGENDFLEHNTFPTDLISETQELSYDRMTLQDIRKVNDTSQDDDTQESKDSEVSKTKSADNSVKGVIQSKNYLRDSNADILKDELKQRLSDEDNDSETIKRQENDNEVISSISNSTNPVVSSDLDDFHTSEVPKLAVVTESDDKEKQLSGFEDSDAKSNIETITISQNKHRDSKTIMDTLSGHSDDHTLAVKDTGAEIKDDSLSKLDVTEINETRSEDEDIAKNDEMLSDSGTLETIDEKMENTTEPLGGLFETDKADIGIRDVILKDDSQTNSEGGHQDGVTEELNVSTVSEPTENDLETKEVNTGLDYNALNSEVPKLDVTEINETRSEDEDIAKNDEMLSDSGTLETIDEKMENTTEPLGGLFETDKADIGIRDVILKDDSQTNSEGGHQDGVTEELNVSTVSEPTENDLETKEVNTGLDYNALNSEVPKLDVTEINETRSEDEDIAKNDETLSDSGTLETEIRNENKSSTSIVSFDESENRCALVHNDKLETELPGKREENIHSDIEPESHSAQTTHEKMENTTEPLDSVFETDKADIGVRDNILTDESQTNSDGGHQDGITKELNASTVSEPTENDLETKEVNTGLDYKALNSDVSKQNDNTQMKNENLSQEASTKGEPDGEYSLTDLNDVRDNLQNEADANIKDVGTEDPAPQTSSIEGELTKDLFAQNDPKSLQGAEQKEDTETDFANHMDHQTKAESVTGATQDQTDADMTLDLEAVEELPESSHIDTLVSSAEINPSQKLSEEYPNLYSHLSEQNIKDILDIVGDQKLAWLDSKIGSFPKLDTGRDNDDLAELNDLERLLENHIKGRRHIQNNNVFPDKDSNNEYPDLQQLAFLLSTVRETYAPGNINMKVDGSPGSDQEECSRGACLSLNENTQIFTQEAENNQMTEGSDINDFSHPIEVSVSEEKDLFKNIINEGLHAEDFQTFDQDVGMHKDSTDFEIEKTSFQLNHGLFSEEHGKAQALQNGVEQFYQQAIFVGGVTINGLASIVDKMYNDITALMYRHMTVSIEASGKEKQMAQKVAELLDEKCKVLETFSEVKQKYEKLDSTLQNSGISAQTAEKEGLELASQKLEQSNTQMKKEIERLQEELSHQNKARIQQEDQLAELEQILGNLEEEAKERKSQLEQDNTTLKIHEINTERLQKNLQASKEEHEMLLESKAQVKMIEETVCVRVRETIFIWLNAELYSICDCMMVFTQLVLEAEVWNERLGELEEEMKLCERSHAGMMEDCANKDERIKSLTECLLKMKDWNSEDDTIDGCINKAGTENGNSSDFHKKQKVQKLIEAAKMSADLKSMEEDKNRVFAKLADEVKAKEDLQGGIKEFEEDKEVLESESAKYSSEIQKLQQKLQIMTEMYQENELKLHRMLTVEEKERLQKEEKLNKAGKKISLAAEELNTYRQRAKDLEEELDRTSQAYKNQVASHEKRAHDNWLAARAADRDLADVKRENSNLRQKLTDSQFKLEILEKDPYVREGRPLIRGERSPYGPSPLGRPSSETRPFLSPPTLMDGPPRLSPQFMMGPGARASRGVVEPPIGGPDFERSGPRSDSGSLSPSWDRERRGPSGPPGGPLQGRTRWALYLLDHHILIQDTLVTNQGPHSMPGDMRMHPDPDSRMGPHPGPQLMRMPPPMDPRDPHIRLRGPYGPPDFFAPRGPGGPPIGSM</sequence>
<proteinExistence type="predicted"/>
<dbReference type="GO" id="GO:0035459">
    <property type="term" value="P:vesicle cargo loading"/>
    <property type="evidence" value="ECO:0007669"/>
    <property type="project" value="TreeGrafter"/>
</dbReference>
<feature type="compositionally biased region" description="Polar residues" evidence="9">
    <location>
        <begin position="423"/>
        <end position="432"/>
    </location>
</feature>
<accession>A0A5A9NNA8</accession>
<reference evidence="11 12" key="1">
    <citation type="journal article" date="2019" name="Mol. Ecol. Resour.">
        <title>Chromosome-level genome assembly of Triplophysa tibetana, a fish adapted to the harsh high-altitude environment of the Tibetan Plateau.</title>
        <authorList>
            <person name="Yang X."/>
            <person name="Liu H."/>
            <person name="Ma Z."/>
            <person name="Zou Y."/>
            <person name="Zou M."/>
            <person name="Mao Y."/>
            <person name="Li X."/>
            <person name="Wang H."/>
            <person name="Chen T."/>
            <person name="Wang W."/>
            <person name="Yang R."/>
        </authorList>
    </citation>
    <scope>NUCLEOTIDE SEQUENCE [LARGE SCALE GENOMIC DNA]</scope>
    <source>
        <strain evidence="11">TTIB1903HZAU</strain>
        <tissue evidence="11">Muscle</tissue>
    </source>
</reference>
<evidence type="ECO:0000256" key="7">
    <source>
        <dbReference type="PROSITE-ProRule" id="PRU00192"/>
    </source>
</evidence>
<gene>
    <name evidence="11" type="ORF">E1301_Tti002959</name>
</gene>
<evidence type="ECO:0000259" key="10">
    <source>
        <dbReference type="PROSITE" id="PS50002"/>
    </source>
</evidence>
<feature type="coiled-coil region" evidence="8">
    <location>
        <begin position="1839"/>
        <end position="1887"/>
    </location>
</feature>
<feature type="compositionally biased region" description="Basic and acidic residues" evidence="9">
    <location>
        <begin position="254"/>
        <end position="267"/>
    </location>
</feature>
<dbReference type="PANTHER" id="PTHR23158">
    <property type="entry name" value="MELANOMA INHIBITORY ACTIVITY-RELATED"/>
    <property type="match status" value="1"/>
</dbReference>
<feature type="compositionally biased region" description="Basic and acidic residues" evidence="9">
    <location>
        <begin position="216"/>
        <end position="235"/>
    </location>
</feature>
<feature type="region of interest" description="Disordered" evidence="9">
    <location>
        <begin position="1086"/>
        <end position="1147"/>
    </location>
</feature>
<feature type="compositionally biased region" description="Basic and acidic residues" evidence="9">
    <location>
        <begin position="279"/>
        <end position="307"/>
    </location>
</feature>
<dbReference type="Proteomes" id="UP000324632">
    <property type="component" value="Chromosome 15"/>
</dbReference>
<dbReference type="InterPro" id="IPR001452">
    <property type="entry name" value="SH3_domain"/>
</dbReference>
<keyword evidence="4" id="KW-0256">Endoplasmic reticulum</keyword>
<evidence type="ECO:0000313" key="11">
    <source>
        <dbReference type="EMBL" id="KAA0710933.1"/>
    </source>
</evidence>
<organism evidence="11 12">
    <name type="scientific">Triplophysa tibetana</name>
    <dbReference type="NCBI Taxonomy" id="1572043"/>
    <lineage>
        <taxon>Eukaryota</taxon>
        <taxon>Metazoa</taxon>
        <taxon>Chordata</taxon>
        <taxon>Craniata</taxon>
        <taxon>Vertebrata</taxon>
        <taxon>Euteleostomi</taxon>
        <taxon>Actinopterygii</taxon>
        <taxon>Neopterygii</taxon>
        <taxon>Teleostei</taxon>
        <taxon>Ostariophysi</taxon>
        <taxon>Cypriniformes</taxon>
        <taxon>Nemacheilidae</taxon>
        <taxon>Triplophysa</taxon>
    </lineage>
</organism>
<feature type="compositionally biased region" description="Basic and acidic residues" evidence="9">
    <location>
        <begin position="728"/>
        <end position="742"/>
    </location>
</feature>
<name>A0A5A9NNA8_9TELE</name>
<feature type="region of interest" description="Disordered" evidence="9">
    <location>
        <begin position="728"/>
        <end position="747"/>
    </location>
</feature>
<feature type="region of interest" description="Disordered" evidence="9">
    <location>
        <begin position="331"/>
        <end position="366"/>
    </location>
</feature>
<feature type="compositionally biased region" description="Acidic residues" evidence="9">
    <location>
        <begin position="332"/>
        <end position="345"/>
    </location>
</feature>
<feature type="region of interest" description="Disordered" evidence="9">
    <location>
        <begin position="958"/>
        <end position="978"/>
    </location>
</feature>
<keyword evidence="3" id="KW-0732">Signal</keyword>
<feature type="region of interest" description="Disordered" evidence="9">
    <location>
        <begin position="552"/>
        <end position="578"/>
    </location>
</feature>
<feature type="coiled-coil region" evidence="8">
    <location>
        <begin position="1720"/>
        <end position="1747"/>
    </location>
</feature>
<dbReference type="GO" id="GO:0009306">
    <property type="term" value="P:protein secretion"/>
    <property type="evidence" value="ECO:0007669"/>
    <property type="project" value="TreeGrafter"/>
</dbReference>
<feature type="region of interest" description="Disordered" evidence="9">
    <location>
        <begin position="2154"/>
        <end position="2186"/>
    </location>
</feature>
<evidence type="ECO:0000256" key="1">
    <source>
        <dbReference type="ARBA" id="ARBA00004389"/>
    </source>
</evidence>
<feature type="coiled-coil region" evidence="8">
    <location>
        <begin position="1579"/>
        <end position="1683"/>
    </location>
</feature>
<dbReference type="InterPro" id="IPR051500">
    <property type="entry name" value="cTAGE_MIA/OTOR"/>
</dbReference>
<feature type="compositionally biased region" description="Basic and acidic residues" evidence="9">
    <location>
        <begin position="461"/>
        <end position="474"/>
    </location>
</feature>
<dbReference type="Pfam" id="PF07653">
    <property type="entry name" value="SH3_2"/>
    <property type="match status" value="1"/>
</dbReference>
<feature type="region of interest" description="Disordered" evidence="9">
    <location>
        <begin position="384"/>
        <end position="526"/>
    </location>
</feature>
<dbReference type="GO" id="GO:0006888">
    <property type="term" value="P:endoplasmic reticulum to Golgi vesicle-mediated transport"/>
    <property type="evidence" value="ECO:0007669"/>
    <property type="project" value="TreeGrafter"/>
</dbReference>
<feature type="compositionally biased region" description="Basic and acidic residues" evidence="9">
    <location>
        <begin position="604"/>
        <end position="620"/>
    </location>
</feature>